<reference evidence="1 2" key="1">
    <citation type="submission" date="2007-07" db="EMBL/GenBank/DDBJ databases">
        <title>Complete sequence of chromosome of Xanthobacter autotrophicus Py2.</title>
        <authorList>
            <consortium name="US DOE Joint Genome Institute"/>
            <person name="Copeland A."/>
            <person name="Lucas S."/>
            <person name="Lapidus A."/>
            <person name="Barry K."/>
            <person name="Glavina del Rio T."/>
            <person name="Hammon N."/>
            <person name="Israni S."/>
            <person name="Dalin E."/>
            <person name="Tice H."/>
            <person name="Pitluck S."/>
            <person name="Sims D."/>
            <person name="Brettin T."/>
            <person name="Bruce D."/>
            <person name="Detter J.C."/>
            <person name="Han C."/>
            <person name="Tapia R."/>
            <person name="Brainard J."/>
            <person name="Schmutz J."/>
            <person name="Larimer F."/>
            <person name="Land M."/>
            <person name="Hauser L."/>
            <person name="Kyrpides N."/>
            <person name="Kim E."/>
            <person name="Ensigns S.A."/>
            <person name="Richardson P."/>
        </authorList>
    </citation>
    <scope>NUCLEOTIDE SEQUENCE [LARGE SCALE GENOMIC DNA]</scope>
    <source>
        <strain evidence="2">ATCC BAA-1158 / Py2</strain>
    </source>
</reference>
<protein>
    <submittedName>
        <fullName evidence="1">Uncharacterized protein</fullName>
    </submittedName>
</protein>
<evidence type="ECO:0000313" key="1">
    <source>
        <dbReference type="EMBL" id="ABS69719.1"/>
    </source>
</evidence>
<dbReference type="AlphaFoldDB" id="A7INX3"/>
<dbReference type="eggNOG" id="ENOG5032RYD">
    <property type="taxonomic scope" value="Bacteria"/>
</dbReference>
<dbReference type="OrthoDB" id="2059848at2"/>
<dbReference type="Proteomes" id="UP000002417">
    <property type="component" value="Chromosome"/>
</dbReference>
<proteinExistence type="predicted"/>
<gene>
    <name evidence="1" type="ordered locus">Xaut_4498</name>
</gene>
<evidence type="ECO:0000313" key="2">
    <source>
        <dbReference type="Proteomes" id="UP000002417"/>
    </source>
</evidence>
<dbReference type="HOGENOM" id="CLU_150547_0_0_5"/>
<name>A7INX3_XANP2</name>
<keyword evidence="2" id="KW-1185">Reference proteome</keyword>
<dbReference type="KEGG" id="xau:Xaut_4498"/>
<sequence length="136" mass="14362">MVALTRDRGTLERIAARNFSIPAAASKVFYAGAILALDTATGYGTPGATATTLRGLGRVRRAVTSPATPGTVNVEYERGLFRYSNSSAADLITRADIGTTAYMVDDQTVAKTNGSNTRSAAGIIRDVDDLGVWIEF</sequence>
<dbReference type="EMBL" id="CP000781">
    <property type="protein sequence ID" value="ABS69719.1"/>
    <property type="molecule type" value="Genomic_DNA"/>
</dbReference>
<accession>A7INX3</accession>
<organism evidence="1 2">
    <name type="scientific">Xanthobacter autotrophicus (strain ATCC BAA-1158 / Py2)</name>
    <dbReference type="NCBI Taxonomy" id="78245"/>
    <lineage>
        <taxon>Bacteria</taxon>
        <taxon>Pseudomonadati</taxon>
        <taxon>Pseudomonadota</taxon>
        <taxon>Alphaproteobacteria</taxon>
        <taxon>Hyphomicrobiales</taxon>
        <taxon>Xanthobacteraceae</taxon>
        <taxon>Xanthobacter</taxon>
    </lineage>
</organism>
<dbReference type="STRING" id="78245.Xaut_4498"/>